<gene>
    <name evidence="3" type="ORF">K788_0007306</name>
</gene>
<evidence type="ECO:0000256" key="2">
    <source>
        <dbReference type="SAM" id="SignalP"/>
    </source>
</evidence>
<sequence>MREWNRCFTALLAAMFLATSSGMSWATEQAQQRRAGRDVRQDTRQGSRHTKQDCRAADQKSNSQCRQDKRHTKQQGRQTARDIKY</sequence>
<protein>
    <recommendedName>
        <fullName evidence="5">Secreted protein</fullName>
    </recommendedName>
</protein>
<dbReference type="Proteomes" id="UP000019146">
    <property type="component" value="Chromosome 2"/>
</dbReference>
<dbReference type="EMBL" id="CP012747">
    <property type="protein sequence ID" value="ALL69297.1"/>
    <property type="molecule type" value="Genomic_DNA"/>
</dbReference>
<dbReference type="RefSeq" id="WP_035996488.1">
    <property type="nucleotide sequence ID" value="NZ_CP012747.1"/>
</dbReference>
<evidence type="ECO:0000313" key="4">
    <source>
        <dbReference type="Proteomes" id="UP000019146"/>
    </source>
</evidence>
<proteinExistence type="predicted"/>
<evidence type="ECO:0000256" key="1">
    <source>
        <dbReference type="SAM" id="MobiDB-lite"/>
    </source>
</evidence>
<accession>A0A0P0RKJ9</accession>
<feature type="region of interest" description="Disordered" evidence="1">
    <location>
        <begin position="28"/>
        <end position="85"/>
    </location>
</feature>
<evidence type="ECO:0000313" key="3">
    <source>
        <dbReference type="EMBL" id="ALL69297.1"/>
    </source>
</evidence>
<dbReference type="AlphaFoldDB" id="A0A0P0RKJ9"/>
<feature type="chain" id="PRO_5006054412" description="Secreted protein" evidence="2">
    <location>
        <begin position="27"/>
        <end position="85"/>
    </location>
</feature>
<reference evidence="3 4" key="1">
    <citation type="journal article" date="2014" name="Genome Announc.">
        <title>Draft Genome Sequence of the Haloacid-Degrading Burkholderia caribensis Strain MBA4.</title>
        <authorList>
            <person name="Pan Y."/>
            <person name="Kong K.F."/>
            <person name="Tsang J.S."/>
        </authorList>
    </citation>
    <scope>NUCLEOTIDE SEQUENCE [LARGE SCALE GENOMIC DNA]</scope>
    <source>
        <strain evidence="3 4">MBA4</strain>
    </source>
</reference>
<dbReference type="KEGG" id="bcai:K788_0007306"/>
<name>A0A0P0RKJ9_9BURK</name>
<organism evidence="3 4">
    <name type="scientific">Paraburkholderia caribensis MBA4</name>
    <dbReference type="NCBI Taxonomy" id="1323664"/>
    <lineage>
        <taxon>Bacteria</taxon>
        <taxon>Pseudomonadati</taxon>
        <taxon>Pseudomonadota</taxon>
        <taxon>Betaproteobacteria</taxon>
        <taxon>Burkholderiales</taxon>
        <taxon>Burkholderiaceae</taxon>
        <taxon>Paraburkholderia</taxon>
    </lineage>
</organism>
<keyword evidence="2" id="KW-0732">Signal</keyword>
<feature type="compositionally biased region" description="Basic and acidic residues" evidence="1">
    <location>
        <begin position="35"/>
        <end position="58"/>
    </location>
</feature>
<feature type="signal peptide" evidence="2">
    <location>
        <begin position="1"/>
        <end position="26"/>
    </location>
</feature>
<dbReference type="GeneID" id="69972877"/>
<evidence type="ECO:0008006" key="5">
    <source>
        <dbReference type="Google" id="ProtNLM"/>
    </source>
</evidence>